<comment type="subcellular location">
    <subcellularLocation>
        <location evidence="1">Cell inner membrane</location>
        <topology evidence="1">Multi-pass membrane protein</topology>
    </subcellularLocation>
</comment>
<feature type="transmembrane region" description="Helical" evidence="8">
    <location>
        <begin position="136"/>
        <end position="158"/>
    </location>
</feature>
<feature type="domain" description="ABC transmembrane type-1" evidence="9">
    <location>
        <begin position="328"/>
        <end position="518"/>
    </location>
</feature>
<evidence type="ECO:0000259" key="9">
    <source>
        <dbReference type="PROSITE" id="PS50928"/>
    </source>
</evidence>
<reference evidence="10" key="1">
    <citation type="submission" date="2018-06" db="EMBL/GenBank/DDBJ databases">
        <authorList>
            <person name="Zhirakovskaya E."/>
        </authorList>
    </citation>
    <scope>NUCLEOTIDE SEQUENCE</scope>
</reference>
<feature type="transmembrane region" description="Helical" evidence="8">
    <location>
        <begin position="12"/>
        <end position="33"/>
    </location>
</feature>
<feature type="transmembrane region" description="Helical" evidence="8">
    <location>
        <begin position="288"/>
        <end position="312"/>
    </location>
</feature>
<evidence type="ECO:0000256" key="1">
    <source>
        <dbReference type="ARBA" id="ARBA00004429"/>
    </source>
</evidence>
<evidence type="ECO:0000313" key="10">
    <source>
        <dbReference type="EMBL" id="VAX11741.1"/>
    </source>
</evidence>
<dbReference type="SUPFAM" id="SSF161098">
    <property type="entry name" value="MetI-like"/>
    <property type="match status" value="2"/>
</dbReference>
<dbReference type="GO" id="GO:0055085">
    <property type="term" value="P:transmembrane transport"/>
    <property type="evidence" value="ECO:0007669"/>
    <property type="project" value="InterPro"/>
</dbReference>
<evidence type="ECO:0000256" key="7">
    <source>
        <dbReference type="ARBA" id="ARBA00023136"/>
    </source>
</evidence>
<evidence type="ECO:0000256" key="4">
    <source>
        <dbReference type="ARBA" id="ARBA00022519"/>
    </source>
</evidence>
<feature type="transmembrane region" description="Helical" evidence="8">
    <location>
        <begin position="394"/>
        <end position="414"/>
    </location>
</feature>
<feature type="transmembrane region" description="Helical" evidence="8">
    <location>
        <begin position="90"/>
        <end position="110"/>
    </location>
</feature>
<keyword evidence="4" id="KW-0997">Cell inner membrane</keyword>
<feature type="domain" description="ABC transmembrane type-1" evidence="9">
    <location>
        <begin position="55"/>
        <end position="255"/>
    </location>
</feature>
<evidence type="ECO:0000256" key="2">
    <source>
        <dbReference type="ARBA" id="ARBA00022448"/>
    </source>
</evidence>
<evidence type="ECO:0000256" key="8">
    <source>
        <dbReference type="SAM" id="Phobius"/>
    </source>
</evidence>
<feature type="transmembrane region" description="Helical" evidence="8">
    <location>
        <begin position="324"/>
        <end position="351"/>
    </location>
</feature>
<dbReference type="InterPro" id="IPR000515">
    <property type="entry name" value="MetI-like"/>
</dbReference>
<name>A0A3B1BBN8_9ZZZZ</name>
<dbReference type="AlphaFoldDB" id="A0A3B1BBN8"/>
<keyword evidence="5 8" id="KW-0812">Transmembrane</keyword>
<keyword evidence="3" id="KW-1003">Cell membrane</keyword>
<gene>
    <name evidence="10" type="ORF">MNBD_GAMMA25-2157</name>
</gene>
<dbReference type="InterPro" id="IPR035906">
    <property type="entry name" value="MetI-like_sf"/>
</dbReference>
<dbReference type="CDD" id="cd06261">
    <property type="entry name" value="TM_PBP2"/>
    <property type="match status" value="2"/>
</dbReference>
<dbReference type="PANTHER" id="PTHR43357:SF3">
    <property type="entry name" value="FE(3+)-TRANSPORT SYSTEM PERMEASE PROTEIN FBPB 2"/>
    <property type="match status" value="1"/>
</dbReference>
<sequence>MNPRNWLVRLSFRSTLALLVALSAAIPLIFVFYNSLQLSTETWMRLWSSRLPGLLWNTLSLAFLVGLGAMLLGVSAAWWVSRRDFAGRQLAVWLMILPLTIPTYVFAHIYTSLMEENGWLGQLWQVLFADTPIPELYNIAGVTFVLTLAGFSYVFLLVRDALSRSQKDLDEAARIHGATPSQVFWKVNLPLLRPAIAAGLALVVLHVLSDFGAVSMLRFQTFTLSIYLQMSGRFDYQSAAGLSMVLVSLSLTFLVLERFFRNRQRYYGSAQSKRFEAPQATRFETLMIWFWLGLITLFAFFLPLAWMLHWSWQAWSDDLISAEFWGYVANSISVSVMAATITVFVALPVALYHARAHNRLSQLYLHVSSIGFVLPGPVIALGILAFVLAQLPMIYGGLAVLVIAMVVRFLPLAIQAQEAAVQQLTPSIEQASRSLGAGTFENLRRIILPMLSSGMMSAWVLVFIDTLKELPATLILRPTGFDTLPVRIWIEASEEMLELAAPAALMLVIGTLPVLWLMMRPERAKRSQ</sequence>
<keyword evidence="2" id="KW-0813">Transport</keyword>
<feature type="transmembrane region" description="Helical" evidence="8">
    <location>
        <begin position="236"/>
        <end position="256"/>
    </location>
</feature>
<keyword evidence="7 8" id="KW-0472">Membrane</keyword>
<feature type="transmembrane region" description="Helical" evidence="8">
    <location>
        <begin position="363"/>
        <end position="388"/>
    </location>
</feature>
<dbReference type="Pfam" id="PF00528">
    <property type="entry name" value="BPD_transp_1"/>
    <property type="match status" value="2"/>
</dbReference>
<feature type="transmembrane region" description="Helical" evidence="8">
    <location>
        <begin position="499"/>
        <end position="519"/>
    </location>
</feature>
<feature type="transmembrane region" description="Helical" evidence="8">
    <location>
        <begin position="195"/>
        <end position="216"/>
    </location>
</feature>
<protein>
    <submittedName>
        <fullName evidence="10">Ferric iron ABC transporter, permease protein</fullName>
    </submittedName>
</protein>
<evidence type="ECO:0000256" key="3">
    <source>
        <dbReference type="ARBA" id="ARBA00022475"/>
    </source>
</evidence>
<dbReference type="PANTHER" id="PTHR43357">
    <property type="entry name" value="INNER MEMBRANE ABC TRANSPORTER PERMEASE PROTEIN YDCV"/>
    <property type="match status" value="1"/>
</dbReference>
<dbReference type="PROSITE" id="PS50928">
    <property type="entry name" value="ABC_TM1"/>
    <property type="match status" value="2"/>
</dbReference>
<dbReference type="EMBL" id="UOFY01000075">
    <property type="protein sequence ID" value="VAX11741.1"/>
    <property type="molecule type" value="Genomic_DNA"/>
</dbReference>
<proteinExistence type="predicted"/>
<evidence type="ECO:0000256" key="6">
    <source>
        <dbReference type="ARBA" id="ARBA00022989"/>
    </source>
</evidence>
<feature type="transmembrane region" description="Helical" evidence="8">
    <location>
        <begin position="53"/>
        <end position="78"/>
    </location>
</feature>
<organism evidence="10">
    <name type="scientific">hydrothermal vent metagenome</name>
    <dbReference type="NCBI Taxonomy" id="652676"/>
    <lineage>
        <taxon>unclassified sequences</taxon>
        <taxon>metagenomes</taxon>
        <taxon>ecological metagenomes</taxon>
    </lineage>
</organism>
<dbReference type="Gene3D" id="1.10.3720.10">
    <property type="entry name" value="MetI-like"/>
    <property type="match status" value="2"/>
</dbReference>
<evidence type="ECO:0000256" key="5">
    <source>
        <dbReference type="ARBA" id="ARBA00022692"/>
    </source>
</evidence>
<accession>A0A3B1BBN8</accession>
<feature type="transmembrane region" description="Helical" evidence="8">
    <location>
        <begin position="446"/>
        <end position="464"/>
    </location>
</feature>
<dbReference type="GO" id="GO:0005886">
    <property type="term" value="C:plasma membrane"/>
    <property type="evidence" value="ECO:0007669"/>
    <property type="project" value="UniProtKB-SubCell"/>
</dbReference>
<keyword evidence="6 8" id="KW-1133">Transmembrane helix</keyword>